<comment type="similarity">
    <text evidence="2">Belongs to the autoinducer-2 exporter (AI-2E) (TC 2.A.86) family.</text>
</comment>
<feature type="transmembrane region" description="Helical" evidence="6">
    <location>
        <begin position="235"/>
        <end position="260"/>
    </location>
</feature>
<organism evidence="7 8">
    <name type="scientific">Pokkaliibacter plantistimulans</name>
    <dbReference type="NCBI Taxonomy" id="1635171"/>
    <lineage>
        <taxon>Bacteria</taxon>
        <taxon>Pseudomonadati</taxon>
        <taxon>Pseudomonadota</taxon>
        <taxon>Gammaproteobacteria</taxon>
        <taxon>Oceanospirillales</taxon>
        <taxon>Balneatrichaceae</taxon>
        <taxon>Pokkaliibacter</taxon>
    </lineage>
</organism>
<evidence type="ECO:0000313" key="7">
    <source>
        <dbReference type="EMBL" id="PXF31202.1"/>
    </source>
</evidence>
<keyword evidence="3 6" id="KW-0812">Transmembrane</keyword>
<evidence type="ECO:0000256" key="6">
    <source>
        <dbReference type="SAM" id="Phobius"/>
    </source>
</evidence>
<feature type="transmembrane region" description="Helical" evidence="6">
    <location>
        <begin position="267"/>
        <end position="284"/>
    </location>
</feature>
<dbReference type="RefSeq" id="WP_110187394.1">
    <property type="nucleotide sequence ID" value="NZ_CP177354.1"/>
</dbReference>
<dbReference type="Pfam" id="PF01594">
    <property type="entry name" value="AI-2E_transport"/>
    <property type="match status" value="1"/>
</dbReference>
<evidence type="ECO:0000256" key="3">
    <source>
        <dbReference type="ARBA" id="ARBA00022692"/>
    </source>
</evidence>
<feature type="transmembrane region" description="Helical" evidence="6">
    <location>
        <begin position="12"/>
        <end position="38"/>
    </location>
</feature>
<comment type="subcellular location">
    <subcellularLocation>
        <location evidence="1">Membrane</location>
        <topology evidence="1">Multi-pass membrane protein</topology>
    </subcellularLocation>
</comment>
<evidence type="ECO:0000256" key="5">
    <source>
        <dbReference type="ARBA" id="ARBA00023136"/>
    </source>
</evidence>
<sequence>MTELQKRWLLVLTVVMVAFVYLLLPILAPFLAGMLLAYMADPIADRLEAKGISRTGSVIIVFVGMTLLLILAVLLVLPSLGKQIETLTSLLPEGWAMLQQKVVPLIEHWTGFDIDSTTAVKAKQAITGNLQQTTDVVAMLISQATKSSLSLVTWIANLALVPVVTFYLLRDWDVMVARIRDYLPRNLEPKVSLWASECDDVLGAFVRGQLTVMAALGAIYAVGLALVGLKLALLIGVLAGLASIVPYLGVIVGLGMALIAAIMQFDTWLPLVWVCVVFGIGQMLEGMVLTPNLVGDKIGLHPVVVIFAVLAGGQLFGFVGILLALPAAAVIRVLMLHLFRHYKDGPLYQNDALLDAVVDNHQSGELGSGADEDNGER</sequence>
<evidence type="ECO:0000256" key="4">
    <source>
        <dbReference type="ARBA" id="ARBA00022989"/>
    </source>
</evidence>
<keyword evidence="4 6" id="KW-1133">Transmembrane helix</keyword>
<evidence type="ECO:0000256" key="1">
    <source>
        <dbReference type="ARBA" id="ARBA00004141"/>
    </source>
</evidence>
<evidence type="ECO:0000313" key="8">
    <source>
        <dbReference type="Proteomes" id="UP000248090"/>
    </source>
</evidence>
<accession>A0ABX5LYC2</accession>
<reference evidence="7 8" key="1">
    <citation type="submission" date="2015-03" db="EMBL/GenBank/DDBJ databases">
        <authorList>
            <person name="Krishnan R."/>
            <person name="Midha S."/>
            <person name="Patil P.B."/>
            <person name="Rameshkumar N."/>
        </authorList>
    </citation>
    <scope>NUCLEOTIDE SEQUENCE [LARGE SCALE GENOMIC DNA]</scope>
    <source>
        <strain evidence="7 8">L1E11</strain>
    </source>
</reference>
<dbReference type="Proteomes" id="UP000248090">
    <property type="component" value="Unassembled WGS sequence"/>
</dbReference>
<dbReference type="PANTHER" id="PTHR21716:SF64">
    <property type="entry name" value="AI-2 TRANSPORT PROTEIN TQSA"/>
    <property type="match status" value="1"/>
</dbReference>
<dbReference type="EMBL" id="LAPT01000047">
    <property type="protein sequence ID" value="PXF31202.1"/>
    <property type="molecule type" value="Genomic_DNA"/>
</dbReference>
<feature type="transmembrane region" description="Helical" evidence="6">
    <location>
        <begin position="58"/>
        <end position="80"/>
    </location>
</feature>
<evidence type="ECO:0000256" key="2">
    <source>
        <dbReference type="ARBA" id="ARBA00009773"/>
    </source>
</evidence>
<dbReference type="PANTHER" id="PTHR21716">
    <property type="entry name" value="TRANSMEMBRANE PROTEIN"/>
    <property type="match status" value="1"/>
</dbReference>
<dbReference type="InterPro" id="IPR002549">
    <property type="entry name" value="AI-2E-like"/>
</dbReference>
<gene>
    <name evidence="7" type="ORF">WH50_11245</name>
</gene>
<keyword evidence="8" id="KW-1185">Reference proteome</keyword>
<protein>
    <submittedName>
        <fullName evidence="7">Membrane protein</fullName>
    </submittedName>
</protein>
<keyword evidence="5 6" id="KW-0472">Membrane</keyword>
<feature type="transmembrane region" description="Helical" evidence="6">
    <location>
        <begin position="149"/>
        <end position="169"/>
    </location>
</feature>
<feature type="transmembrane region" description="Helical" evidence="6">
    <location>
        <begin position="210"/>
        <end position="229"/>
    </location>
</feature>
<proteinExistence type="inferred from homology"/>
<feature type="transmembrane region" description="Helical" evidence="6">
    <location>
        <begin position="304"/>
        <end position="334"/>
    </location>
</feature>
<name>A0ABX5LYC2_9GAMM</name>
<comment type="caution">
    <text evidence="7">The sequence shown here is derived from an EMBL/GenBank/DDBJ whole genome shotgun (WGS) entry which is preliminary data.</text>
</comment>